<accession>A0A0U5L7P9</accession>
<reference evidence="2" key="1">
    <citation type="submission" date="2015-11" db="EMBL/GenBank/DDBJ databases">
        <authorList>
            <person name="Blom J."/>
        </authorList>
    </citation>
    <scope>NUCLEOTIDE SEQUENCE [LARGE SCALE GENOMIC DNA]</scope>
</reference>
<proteinExistence type="predicted"/>
<dbReference type="EMBL" id="LN907827">
    <property type="protein sequence ID" value="CUU25093.1"/>
    <property type="molecule type" value="Genomic_DNA"/>
</dbReference>
<evidence type="ECO:0000313" key="2">
    <source>
        <dbReference type="Proteomes" id="UP000059419"/>
    </source>
</evidence>
<dbReference type="KEGG" id="ege:EM595_2862"/>
<dbReference type="STRING" id="1619313.EM595_2862"/>
<dbReference type="Proteomes" id="UP000059419">
    <property type="component" value="Chromosome 1"/>
</dbReference>
<sequence length="35" mass="4225">MAGYPIFLWINRCKILFIVDDKLVKVSRHIKQLHE</sequence>
<dbReference type="AlphaFoldDB" id="A0A0U5L7P9"/>
<evidence type="ECO:0000313" key="1">
    <source>
        <dbReference type="EMBL" id="CUU25093.1"/>
    </source>
</evidence>
<protein>
    <submittedName>
        <fullName evidence="1">Uncharacterized protein</fullName>
    </submittedName>
</protein>
<gene>
    <name evidence="1" type="ORF">EM595_2862</name>
</gene>
<organism evidence="1 2">
    <name type="scientific">Duffyella gerundensis</name>
    <dbReference type="NCBI Taxonomy" id="1619313"/>
    <lineage>
        <taxon>Bacteria</taxon>
        <taxon>Pseudomonadati</taxon>
        <taxon>Pseudomonadota</taxon>
        <taxon>Gammaproteobacteria</taxon>
        <taxon>Enterobacterales</taxon>
        <taxon>Erwiniaceae</taxon>
        <taxon>Duffyella</taxon>
    </lineage>
</organism>
<keyword evidence="2" id="KW-1185">Reference proteome</keyword>
<name>A0A0U5L7P9_9GAMM</name>